<evidence type="ECO:0000313" key="3">
    <source>
        <dbReference type="Proteomes" id="UP000194127"/>
    </source>
</evidence>
<dbReference type="RefSeq" id="XP_024341745.1">
    <property type="nucleotide sequence ID" value="XM_024478524.1"/>
</dbReference>
<reference evidence="2 3" key="1">
    <citation type="submission" date="2017-04" db="EMBL/GenBank/DDBJ databases">
        <title>Genome Sequence of the Model Brown-Rot Fungus Postia placenta SB12.</title>
        <authorList>
            <consortium name="DOE Joint Genome Institute"/>
            <person name="Gaskell J."/>
            <person name="Kersten P."/>
            <person name="Larrondo L.F."/>
            <person name="Canessa P."/>
            <person name="Martinez D."/>
            <person name="Hibbett D."/>
            <person name="Schmoll M."/>
            <person name="Kubicek C.P."/>
            <person name="Martinez A.T."/>
            <person name="Yadav J."/>
            <person name="Master E."/>
            <person name="Magnuson J.K."/>
            <person name="James T."/>
            <person name="Yaver D."/>
            <person name="Berka R."/>
            <person name="Labutti K."/>
            <person name="Lipzen A."/>
            <person name="Aerts A."/>
            <person name="Barry K."/>
            <person name="Henrissat B."/>
            <person name="Blanchette R."/>
            <person name="Grigoriev I."/>
            <person name="Cullen D."/>
        </authorList>
    </citation>
    <scope>NUCLEOTIDE SEQUENCE [LARGE SCALE GENOMIC DNA]</scope>
    <source>
        <strain evidence="2 3">MAD-698-R-SB12</strain>
    </source>
</reference>
<feature type="transmembrane region" description="Helical" evidence="1">
    <location>
        <begin position="20"/>
        <end position="49"/>
    </location>
</feature>
<keyword evidence="1" id="KW-1133">Transmembrane helix</keyword>
<keyword evidence="1" id="KW-0812">Transmembrane</keyword>
<name>A0A1X6N8L1_9APHY</name>
<gene>
    <name evidence="2" type="ORF">POSPLADRAFT_1044383</name>
</gene>
<dbReference type="Proteomes" id="UP000194127">
    <property type="component" value="Unassembled WGS sequence"/>
</dbReference>
<sequence length="74" mass="8540">MRPQIRLYEHPDFKPDERDVTLLSTVCLVLGLAITGALFILTMSCLLFWDDCRSSYSILSHRPAYLPIRQLLSE</sequence>
<keyword evidence="3" id="KW-1185">Reference proteome</keyword>
<evidence type="ECO:0000313" key="2">
    <source>
        <dbReference type="EMBL" id="OSX64951.1"/>
    </source>
</evidence>
<protein>
    <submittedName>
        <fullName evidence="2">Uncharacterized protein</fullName>
    </submittedName>
</protein>
<evidence type="ECO:0000256" key="1">
    <source>
        <dbReference type="SAM" id="Phobius"/>
    </source>
</evidence>
<dbReference type="EMBL" id="KZ110593">
    <property type="protein sequence ID" value="OSX64951.1"/>
    <property type="molecule type" value="Genomic_DNA"/>
</dbReference>
<accession>A0A1X6N8L1</accession>
<organism evidence="2 3">
    <name type="scientific">Postia placenta MAD-698-R-SB12</name>
    <dbReference type="NCBI Taxonomy" id="670580"/>
    <lineage>
        <taxon>Eukaryota</taxon>
        <taxon>Fungi</taxon>
        <taxon>Dikarya</taxon>
        <taxon>Basidiomycota</taxon>
        <taxon>Agaricomycotina</taxon>
        <taxon>Agaricomycetes</taxon>
        <taxon>Polyporales</taxon>
        <taxon>Adustoporiaceae</taxon>
        <taxon>Rhodonia</taxon>
    </lineage>
</organism>
<dbReference type="AlphaFoldDB" id="A0A1X6N8L1"/>
<proteinExistence type="predicted"/>
<dbReference type="OrthoDB" id="2771214at2759"/>
<keyword evidence="1" id="KW-0472">Membrane</keyword>
<dbReference type="GeneID" id="36323474"/>